<dbReference type="Gene3D" id="3.40.710.10">
    <property type="entry name" value="DD-peptidase/beta-lactamase superfamily"/>
    <property type="match status" value="1"/>
</dbReference>
<dbReference type="Pfam" id="PF00905">
    <property type="entry name" value="Transpeptidase"/>
    <property type="match status" value="1"/>
</dbReference>
<keyword evidence="2" id="KW-0645">Protease</keyword>
<dbReference type="PANTHER" id="PTHR30627:SF1">
    <property type="entry name" value="PEPTIDOGLYCAN D,D-TRANSPEPTIDASE FTSI"/>
    <property type="match status" value="1"/>
</dbReference>
<evidence type="ECO:0000259" key="5">
    <source>
        <dbReference type="Pfam" id="PF00905"/>
    </source>
</evidence>
<dbReference type="SUPFAM" id="SSF56601">
    <property type="entry name" value="beta-lactamase/transpeptidase-like"/>
    <property type="match status" value="1"/>
</dbReference>
<keyword evidence="3 4" id="KW-0472">Membrane</keyword>
<dbReference type="GO" id="GO:0071555">
    <property type="term" value="P:cell wall organization"/>
    <property type="evidence" value="ECO:0007669"/>
    <property type="project" value="TreeGrafter"/>
</dbReference>
<dbReference type="PANTHER" id="PTHR30627">
    <property type="entry name" value="PEPTIDOGLYCAN D,D-TRANSPEPTIDASE"/>
    <property type="match status" value="1"/>
</dbReference>
<dbReference type="InterPro" id="IPR005311">
    <property type="entry name" value="PBP_dimer"/>
</dbReference>
<evidence type="ECO:0000256" key="3">
    <source>
        <dbReference type="ARBA" id="ARBA00023136"/>
    </source>
</evidence>
<evidence type="ECO:0000256" key="4">
    <source>
        <dbReference type="SAM" id="Phobius"/>
    </source>
</evidence>
<sequence length="591" mass="66633">MVNKNKSKKILLLFTLIVLGFIIFLSVMLITILKSRDIPSLHTTEDSRAQRGSIISADGFHLATTKKLYKAVVNSRYIDPEKKELFIELFSIYSGISSDKIRKRLSKRKGVIVLSYNIPQIQAHYLKKLAWELRRFKVFMELKNEKTGLRSIHGLSIIESGESREYPYGNLLTPILGYPHKVEDDGYTSIRGVKGLEKRFDNALSAKQDSFSRGKRDVNSYIILNKDSFTKPQIDGLDIKLTIPVSLQIKIEKMLDAMKLDLDARQIMCAIMDSTNGDMLSLASSNRFFPKDIKRSDYPSLNSGMIEYSFEPGSVIKPITFALLLERGLVNPYDLVNGHNGRFKIGRKVITDEHRFDWLSAENVIVYSSNVGIAQLAQKLSGYEFNKGLMKFGFTQKSTPDLIYEKSGSIPSSKRLENEIYKATCSYGYGMQANLMQLLRAYSVFNNNGRIITPKLLKSFIKNNGVEDVLGYEEQTQVIKSSTAQRMKKILIKTVNEGTGKKTITPGIEVGGKTGTAHKVEKGQYVNRYNTAFMGFANDKTKKYTIGVIVIEPKKSQFASQTAVPVFKKAIDIMIEDGYLKPSSLKPDIIK</sequence>
<keyword evidence="4" id="KW-0812">Transmembrane</keyword>
<keyword evidence="8" id="KW-1185">Reference proteome</keyword>
<keyword evidence="2" id="KW-0378">Hydrolase</keyword>
<comment type="subcellular location">
    <subcellularLocation>
        <location evidence="1">Membrane</location>
    </subcellularLocation>
</comment>
<feature type="domain" description="Penicillin-binding protein transpeptidase" evidence="5">
    <location>
        <begin position="268"/>
        <end position="571"/>
    </location>
</feature>
<evidence type="ECO:0000313" key="7">
    <source>
        <dbReference type="EMBL" id="QSZ40885.1"/>
    </source>
</evidence>
<keyword evidence="4" id="KW-1133">Transmembrane helix</keyword>
<evidence type="ECO:0000256" key="2">
    <source>
        <dbReference type="ARBA" id="ARBA00022645"/>
    </source>
</evidence>
<feature type="domain" description="Penicillin-binding protein dimerisation" evidence="6">
    <location>
        <begin position="48"/>
        <end position="209"/>
    </location>
</feature>
<accession>A0A975AYL4</accession>
<reference evidence="7" key="2">
    <citation type="submission" date="2021-04" db="EMBL/GenBank/DDBJ databases">
        <title>Isolation and characterization of a novel species of the genus Sulfurimonas.</title>
        <authorList>
            <person name="Fukui M."/>
        </authorList>
    </citation>
    <scope>NUCLEOTIDE SEQUENCE</scope>
    <source>
        <strain evidence="7">H1576</strain>
    </source>
</reference>
<feature type="transmembrane region" description="Helical" evidence="4">
    <location>
        <begin position="12"/>
        <end position="33"/>
    </location>
</feature>
<dbReference type="GO" id="GO:0004180">
    <property type="term" value="F:carboxypeptidase activity"/>
    <property type="evidence" value="ECO:0007669"/>
    <property type="project" value="UniProtKB-KW"/>
</dbReference>
<dbReference type="Proteomes" id="UP000671852">
    <property type="component" value="Chromosome"/>
</dbReference>
<gene>
    <name evidence="7" type="ORF">GJV85_01735</name>
</gene>
<organism evidence="7 8">
    <name type="scientific">Sulfurimonas aquatica</name>
    <dbReference type="NCBI Taxonomy" id="2672570"/>
    <lineage>
        <taxon>Bacteria</taxon>
        <taxon>Pseudomonadati</taxon>
        <taxon>Campylobacterota</taxon>
        <taxon>Epsilonproteobacteria</taxon>
        <taxon>Campylobacterales</taxon>
        <taxon>Sulfurimonadaceae</taxon>
        <taxon>Sulfurimonas</taxon>
    </lineage>
</organism>
<keyword evidence="2" id="KW-0121">Carboxypeptidase</keyword>
<proteinExistence type="predicted"/>
<dbReference type="Gene3D" id="3.30.450.330">
    <property type="match status" value="1"/>
</dbReference>
<dbReference type="GO" id="GO:0005886">
    <property type="term" value="C:plasma membrane"/>
    <property type="evidence" value="ECO:0007669"/>
    <property type="project" value="TreeGrafter"/>
</dbReference>
<dbReference type="EMBL" id="CP046072">
    <property type="protein sequence ID" value="QSZ40885.1"/>
    <property type="molecule type" value="Genomic_DNA"/>
</dbReference>
<dbReference type="GO" id="GO:0008658">
    <property type="term" value="F:penicillin binding"/>
    <property type="evidence" value="ECO:0007669"/>
    <property type="project" value="InterPro"/>
</dbReference>
<dbReference type="InterPro" id="IPR012338">
    <property type="entry name" value="Beta-lactam/transpept-like"/>
</dbReference>
<evidence type="ECO:0000259" key="6">
    <source>
        <dbReference type="Pfam" id="PF03717"/>
    </source>
</evidence>
<dbReference type="InterPro" id="IPR050515">
    <property type="entry name" value="Beta-lactam/transpept"/>
</dbReference>
<dbReference type="KEGG" id="saqt:GJV85_01735"/>
<evidence type="ECO:0000256" key="1">
    <source>
        <dbReference type="ARBA" id="ARBA00004370"/>
    </source>
</evidence>
<reference evidence="7" key="1">
    <citation type="submission" date="2019-11" db="EMBL/GenBank/DDBJ databases">
        <authorList>
            <person name="Kojima H."/>
        </authorList>
    </citation>
    <scope>NUCLEOTIDE SEQUENCE</scope>
    <source>
        <strain evidence="7">H1576</strain>
    </source>
</reference>
<dbReference type="RefSeq" id="WP_207562160.1">
    <property type="nucleotide sequence ID" value="NZ_CP046072.1"/>
</dbReference>
<dbReference type="SUPFAM" id="SSF56519">
    <property type="entry name" value="Penicillin binding protein dimerisation domain"/>
    <property type="match status" value="1"/>
</dbReference>
<dbReference type="InterPro" id="IPR036138">
    <property type="entry name" value="PBP_dimer_sf"/>
</dbReference>
<dbReference type="InterPro" id="IPR001460">
    <property type="entry name" value="PCN-bd_Tpept"/>
</dbReference>
<evidence type="ECO:0000313" key="8">
    <source>
        <dbReference type="Proteomes" id="UP000671852"/>
    </source>
</evidence>
<name>A0A975AYL4_9BACT</name>
<protein>
    <submittedName>
        <fullName evidence="7">Penicillin-binding protein 2</fullName>
    </submittedName>
</protein>
<dbReference type="AlphaFoldDB" id="A0A975AYL4"/>
<dbReference type="Gene3D" id="3.90.1310.10">
    <property type="entry name" value="Penicillin-binding protein 2a (Domain 2)"/>
    <property type="match status" value="1"/>
</dbReference>
<dbReference type="Pfam" id="PF03717">
    <property type="entry name" value="PBP_dimer"/>
    <property type="match status" value="1"/>
</dbReference>